<dbReference type="RefSeq" id="WP_060544394.1">
    <property type="nucleotide sequence ID" value="NZ_CP013195.1"/>
</dbReference>
<dbReference type="STRING" id="76123.AS203_09050"/>
<reference evidence="3" key="1">
    <citation type="submission" date="2015-11" db="EMBL/GenBank/DDBJ databases">
        <authorList>
            <person name="Holder M.E."/>
            <person name="Ajami N.J."/>
            <person name="Petrosino J.F."/>
        </authorList>
    </citation>
    <scope>NUCLEOTIDE SEQUENCE [LARGE SCALE GENOMIC DNA]</scope>
    <source>
        <strain evidence="3">F0113</strain>
    </source>
</reference>
<evidence type="ECO:0000313" key="3">
    <source>
        <dbReference type="Proteomes" id="UP000056252"/>
    </source>
</evidence>
<feature type="domain" description="DNA mimic protein DMP19 C-terminal" evidence="1">
    <location>
        <begin position="45"/>
        <end position="159"/>
    </location>
</feature>
<name>A0A0S2KME9_9BACT</name>
<gene>
    <name evidence="2" type="ORF">AS203_09050</name>
</gene>
<organism evidence="2 3">
    <name type="scientific">Hoylesella enoeca</name>
    <dbReference type="NCBI Taxonomy" id="76123"/>
    <lineage>
        <taxon>Bacteria</taxon>
        <taxon>Pseudomonadati</taxon>
        <taxon>Bacteroidota</taxon>
        <taxon>Bacteroidia</taxon>
        <taxon>Bacteroidales</taxon>
        <taxon>Prevotellaceae</taxon>
        <taxon>Hoylesella</taxon>
    </lineage>
</organism>
<protein>
    <recommendedName>
        <fullName evidence="1">DNA mimic protein DMP19 C-terminal domain-containing protein</fullName>
    </recommendedName>
</protein>
<accession>A0A0S2KME9</accession>
<dbReference type="Proteomes" id="UP000056252">
    <property type="component" value="Chromosome"/>
</dbReference>
<dbReference type="Pfam" id="PF14300">
    <property type="entry name" value="DMP19"/>
    <property type="match status" value="1"/>
</dbReference>
<dbReference type="KEGG" id="peo:AS203_09050"/>
<dbReference type="eggNOG" id="ENOG5031TKA">
    <property type="taxonomic scope" value="Bacteria"/>
</dbReference>
<evidence type="ECO:0000259" key="1">
    <source>
        <dbReference type="Pfam" id="PF14300"/>
    </source>
</evidence>
<dbReference type="EMBL" id="CP013195">
    <property type="protein sequence ID" value="ALO49215.1"/>
    <property type="molecule type" value="Genomic_DNA"/>
</dbReference>
<dbReference type="InterPro" id="IPR025402">
    <property type="entry name" value="DMP19_C"/>
</dbReference>
<keyword evidence="3" id="KW-1185">Reference proteome</keyword>
<proteinExistence type="predicted"/>
<sequence length="168" mass="19167">MKEVRIKETSVQQAAEKGMDAFIGVFVESIYAAIGGKLTADTMAELNADQITLLAYCILRDEVTDGGFVQLIHNGYGGFIFRNPFGKAVRNWGLTDLYKVVNKAHKLYNKYHVDIERDCDDEEFMAMFERFGKFDDCDDIFVENEEEWTAEVAHYVDEHIGNFAQIIS</sequence>
<dbReference type="AlphaFoldDB" id="A0A0S2KME9"/>
<dbReference type="OrthoDB" id="8606126at2"/>
<evidence type="ECO:0000313" key="2">
    <source>
        <dbReference type="EMBL" id="ALO49215.1"/>
    </source>
</evidence>
<dbReference type="Gene3D" id="1.20.1420.60">
    <property type="match status" value="1"/>
</dbReference>